<dbReference type="EMBL" id="CCJV01000076">
    <property type="protein sequence ID" value="CDT21098.1"/>
    <property type="molecule type" value="Genomic_DNA"/>
</dbReference>
<name>A0A822MS40_9VIBR</name>
<accession>A0A822MS40</accession>
<dbReference type="PROSITE" id="PS51257">
    <property type="entry name" value="PROKAR_LIPOPROTEIN"/>
    <property type="match status" value="1"/>
</dbReference>
<gene>
    <name evidence="2" type="ORF">VCR4J5_1260149</name>
    <name evidence="3" type="ORF">VCR5J5_180020</name>
</gene>
<evidence type="ECO:0000313" key="5">
    <source>
        <dbReference type="Proteomes" id="UP000049495"/>
    </source>
</evidence>
<evidence type="ECO:0000313" key="4">
    <source>
        <dbReference type="Proteomes" id="UP000049077"/>
    </source>
</evidence>
<dbReference type="Proteomes" id="UP000049077">
    <property type="component" value="Unassembled WGS sequence"/>
</dbReference>
<sequence length="67" mass="7570">MKLAQFATSTKLRIAVNLSITLSLSCLAANRILLDQYIDTIYIIFRYLSQPSELLDCNGCRENDSIN</sequence>
<evidence type="ECO:0000313" key="2">
    <source>
        <dbReference type="EMBL" id="CDS98356.1"/>
    </source>
</evidence>
<proteinExistence type="predicted"/>
<organism evidence="3 5">
    <name type="scientific">Vibrio crassostreae</name>
    <dbReference type="NCBI Taxonomy" id="246167"/>
    <lineage>
        <taxon>Bacteria</taxon>
        <taxon>Pseudomonadati</taxon>
        <taxon>Pseudomonadota</taxon>
        <taxon>Gammaproteobacteria</taxon>
        <taxon>Vibrionales</taxon>
        <taxon>Vibrionaceae</taxon>
        <taxon>Vibrio</taxon>
    </lineage>
</organism>
<evidence type="ECO:0000256" key="1">
    <source>
        <dbReference type="SAM" id="SignalP"/>
    </source>
</evidence>
<evidence type="ECO:0000313" key="3">
    <source>
        <dbReference type="EMBL" id="CDT21098.1"/>
    </source>
</evidence>
<dbReference type="EMBL" id="CCJX01000031">
    <property type="protein sequence ID" value="CDS98356.1"/>
    <property type="molecule type" value="Genomic_DNA"/>
</dbReference>
<dbReference type="Proteomes" id="UP000049495">
    <property type="component" value="Unassembled WGS sequence"/>
</dbReference>
<protein>
    <submittedName>
        <fullName evidence="3">Uncharacterized protein</fullName>
    </submittedName>
</protein>
<feature type="signal peptide" evidence="1">
    <location>
        <begin position="1"/>
        <end position="28"/>
    </location>
</feature>
<reference evidence="5" key="2">
    <citation type="submission" date="2014-06" db="EMBL/GenBank/DDBJ databases">
        <authorList>
            <person name="Le Roux Frederique"/>
        </authorList>
    </citation>
    <scope>NUCLEOTIDE SEQUENCE [LARGE SCALE GENOMIC DNA]</scope>
    <source>
        <strain evidence="5">J5-5</strain>
    </source>
</reference>
<reference evidence="3 4" key="1">
    <citation type="submission" date="2014-06" db="EMBL/GenBank/DDBJ databases">
        <authorList>
            <person name="Le Roux F."/>
        </authorList>
    </citation>
    <scope>NUCLEOTIDE SEQUENCE</scope>
    <source>
        <strain evidence="2 4">J5-4</strain>
        <strain evidence="3">J5-5</strain>
    </source>
</reference>
<dbReference type="AlphaFoldDB" id="A0A822MS40"/>
<feature type="chain" id="PRO_5032623542" evidence="1">
    <location>
        <begin position="29"/>
        <end position="67"/>
    </location>
</feature>
<comment type="caution">
    <text evidence="3">The sequence shown here is derived from an EMBL/GenBank/DDBJ whole genome shotgun (WGS) entry which is preliminary data.</text>
</comment>
<keyword evidence="4" id="KW-1185">Reference proteome</keyword>
<keyword evidence="1" id="KW-0732">Signal</keyword>